<dbReference type="InterPro" id="IPR001453">
    <property type="entry name" value="MoaB/Mog_dom"/>
</dbReference>
<reference evidence="4" key="1">
    <citation type="submission" date="2017-03" db="EMBL/GenBank/DDBJ databases">
        <authorList>
            <consortium name="AG Boll"/>
        </authorList>
    </citation>
    <scope>NUCLEOTIDE SEQUENCE [LARGE SCALE GENOMIC DNA]</scope>
    <source>
        <strain evidence="4">Chol</strain>
    </source>
</reference>
<dbReference type="Gene3D" id="3.40.980.10">
    <property type="entry name" value="MoaB/Mog-like domain"/>
    <property type="match status" value="1"/>
</dbReference>
<dbReference type="CDD" id="cd04182">
    <property type="entry name" value="GT_2_like_f"/>
    <property type="match status" value="1"/>
</dbReference>
<evidence type="ECO:0000256" key="2">
    <source>
        <dbReference type="SAM" id="MobiDB-lite"/>
    </source>
</evidence>
<dbReference type="InterPro" id="IPR025877">
    <property type="entry name" value="MobA-like_NTP_Trfase"/>
</dbReference>
<dbReference type="PANTHER" id="PTHR43777">
    <property type="entry name" value="MOLYBDENUM COFACTOR CYTIDYLYLTRANSFERASE"/>
    <property type="match status" value="1"/>
</dbReference>
<feature type="domain" description="MoaB/Mog" evidence="3">
    <location>
        <begin position="186"/>
        <end position="319"/>
    </location>
</feature>
<evidence type="ECO:0000259" key="3">
    <source>
        <dbReference type="SMART" id="SM00852"/>
    </source>
</evidence>
<dbReference type="Gene3D" id="3.90.550.10">
    <property type="entry name" value="Spore Coat Polysaccharide Biosynthesis Protein SpsA, Chain A"/>
    <property type="match status" value="1"/>
</dbReference>
<protein>
    <recommendedName>
        <fullName evidence="3">MoaB/Mog domain-containing protein</fullName>
    </recommendedName>
</protein>
<dbReference type="RefSeq" id="WP_154716591.1">
    <property type="nucleotide sequence ID" value="NZ_LT837803.1"/>
</dbReference>
<evidence type="ECO:0000256" key="1">
    <source>
        <dbReference type="ARBA" id="ARBA00022842"/>
    </source>
</evidence>
<keyword evidence="1" id="KW-0460">Magnesium</keyword>
<dbReference type="SUPFAM" id="SSF53218">
    <property type="entry name" value="Molybdenum cofactor biosynthesis proteins"/>
    <property type="match status" value="1"/>
</dbReference>
<feature type="region of interest" description="Disordered" evidence="2">
    <location>
        <begin position="344"/>
        <end position="369"/>
    </location>
</feature>
<accession>A0A7Z7MVK7</accession>
<dbReference type="SMART" id="SM00852">
    <property type="entry name" value="MoCF_biosynth"/>
    <property type="match status" value="1"/>
</dbReference>
<proteinExistence type="predicted"/>
<dbReference type="CDD" id="cd03522">
    <property type="entry name" value="MoeA_like"/>
    <property type="match status" value="1"/>
</dbReference>
<gene>
    <name evidence="4" type="ORF">SDENCHOL_20044</name>
</gene>
<name>A0A7Z7MVK7_9PROT</name>
<organism evidence="4 5">
    <name type="scientific">Sterolibacterium denitrificans</name>
    <dbReference type="NCBI Taxonomy" id="157592"/>
    <lineage>
        <taxon>Bacteria</taxon>
        <taxon>Pseudomonadati</taxon>
        <taxon>Pseudomonadota</taxon>
        <taxon>Betaproteobacteria</taxon>
        <taxon>Nitrosomonadales</taxon>
        <taxon>Sterolibacteriaceae</taxon>
        <taxon>Sterolibacterium</taxon>
    </lineage>
</organism>
<dbReference type="InterPro" id="IPR029044">
    <property type="entry name" value="Nucleotide-diphossugar_trans"/>
</dbReference>
<keyword evidence="5" id="KW-1185">Reference proteome</keyword>
<sequence length="589" mass="62158">MPPPASQPDPFLFGEFPVAEAVGILLAHSLNLRPTDDGTPALRLRKGHLLTAGDVAMLQAAGIATVSGARLGPEVIAENPAAASVAALLAGPHSAPRTAVGGRCNLHATQAGILVVDGERVIRANLLAETVAIGTLPPWSQVRKGQVIATVKIVPAAIARRTLAACSEILAVPPLRVAPLHPRRAALIVTQLPEQRAPSPAAIIEVTRQRLASLHSRLALELHCRHTEPAIAAAIRQAKAAGCDLILISGAAGTKDRRDLVPRAIIAAGGRIERFGMPVEPGNMLLLARLGELPLLVLPGCARSRRLNGLDWVLQRLIANLPLDAEAIASMGVGGLIRQQPGAFRDSLSDTAGNPADTESPLPRLPMAARRPQPPRVAALILAAGTSQRMGEQHKLLAEIDGIPLVLRAVNAALASNASSVTLITGKCGEEIAALAGGDNPRLTRVHNPDYAAGMASSLCLGIRSLPDDAEAVLVLLADMPHVNAAHLDRLIEAYGQYLERAPIIVPLHAGRRGNPALWPRRFFPQILTLTGDQGARSLLQQHHHEVITLDMNDPAVLMDIDTPQDLASLKNHPGVSPDPGYKEKRDTP</sequence>
<evidence type="ECO:0000313" key="5">
    <source>
        <dbReference type="Proteomes" id="UP000242886"/>
    </source>
</evidence>
<feature type="region of interest" description="Disordered" evidence="2">
    <location>
        <begin position="567"/>
        <end position="589"/>
    </location>
</feature>
<dbReference type="PANTHER" id="PTHR43777:SF1">
    <property type="entry name" value="MOLYBDENUM COFACTOR CYTIDYLYLTRANSFERASE"/>
    <property type="match status" value="1"/>
</dbReference>
<evidence type="ECO:0000313" key="4">
    <source>
        <dbReference type="EMBL" id="SMB26055.1"/>
    </source>
</evidence>
<dbReference type="InterPro" id="IPR036425">
    <property type="entry name" value="MoaB/Mog-like_dom_sf"/>
</dbReference>
<dbReference type="Pfam" id="PF12804">
    <property type="entry name" value="NTP_transf_3"/>
    <property type="match status" value="1"/>
</dbReference>
<dbReference type="AlphaFoldDB" id="A0A7Z7MVK7"/>
<dbReference type="SUPFAM" id="SSF53448">
    <property type="entry name" value="Nucleotide-diphospho-sugar transferases"/>
    <property type="match status" value="1"/>
</dbReference>
<dbReference type="EMBL" id="LT837803">
    <property type="protein sequence ID" value="SMB26055.1"/>
    <property type="molecule type" value="Genomic_DNA"/>
</dbReference>
<dbReference type="GO" id="GO:0016779">
    <property type="term" value="F:nucleotidyltransferase activity"/>
    <property type="evidence" value="ECO:0007669"/>
    <property type="project" value="UniProtKB-ARBA"/>
</dbReference>
<dbReference type="Proteomes" id="UP000242886">
    <property type="component" value="Chromosome SDENCHOL"/>
</dbReference>